<dbReference type="PANTHER" id="PTHR47234">
    <property type="match status" value="1"/>
</dbReference>
<evidence type="ECO:0000313" key="6">
    <source>
        <dbReference type="EMBL" id="ATQ43882.1"/>
    </source>
</evidence>
<dbReference type="Gene3D" id="2.40.170.20">
    <property type="entry name" value="TonB-dependent receptor, beta-barrel domain"/>
    <property type="match status" value="1"/>
</dbReference>
<feature type="signal peptide" evidence="5">
    <location>
        <begin position="1"/>
        <end position="21"/>
    </location>
</feature>
<organism evidence="6 7">
    <name type="scientific">Caulobacter mirabilis</name>
    <dbReference type="NCBI Taxonomy" id="69666"/>
    <lineage>
        <taxon>Bacteria</taxon>
        <taxon>Pseudomonadati</taxon>
        <taxon>Pseudomonadota</taxon>
        <taxon>Alphaproteobacteria</taxon>
        <taxon>Caulobacterales</taxon>
        <taxon>Caulobacteraceae</taxon>
        <taxon>Caulobacter</taxon>
    </lineage>
</organism>
<dbReference type="SUPFAM" id="SSF56935">
    <property type="entry name" value="Porins"/>
    <property type="match status" value="1"/>
</dbReference>
<dbReference type="PANTHER" id="PTHR47234:SF1">
    <property type="entry name" value="TONB-DEPENDENT RECEPTOR"/>
    <property type="match status" value="1"/>
</dbReference>
<sequence length="726" mass="77199">MVLEASLASLMVVWSAAGSMAASPEVTVPPAASEDPEQAALVEGVEVVGRRGAAKVPPETELDAADIDALGAYDIGEVLRRLTERLGPGEEPMVIINGKRTPNAGVFSGFPPDALVRAEVLPREAASLYGGAPGQRVVNLVLQRRFSSRDALAAGGRPVAGGTSSLNGDLRRSAISGNDTHQFGARISRQTALRAGERDRGDLSQGDGGRLTLRPRVDAAAANVAMTKALGDWLGALSVNGQTRDSRSVARFGADVGEVRRVTDSLGLTAGVSGDAMGWSVQFGLAGQASRTREGGLSSSRSAIRSISASVAADRPLFELPAGPVTANLSAQVLASRSTVETDVVRRSLSARSEDARITLSAPLARRDEDGQDGYSIGDVRATVGATMRRTASAGGEGVDAAVSWIPRQGVRFNGLWSTSSESVADQQRFEPLQYGAPTVVFDFRRGEAVEVTPILGGNPDLRPPRSERSSISAFLGPFTPWSLAGSVDFQRFEARDGIGALPALTQDVEAAFPERFRRDDQGRLISIDRRPLNIRSTSTETLVTSVSLALPTPPEGPAPRGTSLRLTLNHTWRVRSAMLLHERLPEMDRLAGDGGGVARQEIGVQLDGRRGRWGVNAGARWQDGYRVRRVSGRDDPGDLVVDPFLSVDLKLSLRLNAVSSAGRTGEATGEPRRGRNDLQLDLEIENLFDARPAARLGDGSPAPGYGRDMQDPLGRSVRLVLKRRF</sequence>
<accession>A0A2D2B0W0</accession>
<protein>
    <submittedName>
        <fullName evidence="6">TonB-dependent receptor</fullName>
    </submittedName>
</protein>
<dbReference type="EMBL" id="CP024201">
    <property type="protein sequence ID" value="ATQ43882.1"/>
    <property type="molecule type" value="Genomic_DNA"/>
</dbReference>
<evidence type="ECO:0000256" key="1">
    <source>
        <dbReference type="ARBA" id="ARBA00004442"/>
    </source>
</evidence>
<keyword evidence="5" id="KW-0732">Signal</keyword>
<proteinExistence type="predicted"/>
<evidence type="ECO:0000256" key="2">
    <source>
        <dbReference type="ARBA" id="ARBA00023136"/>
    </source>
</evidence>
<name>A0A2D2B0W0_9CAUL</name>
<evidence type="ECO:0000256" key="3">
    <source>
        <dbReference type="ARBA" id="ARBA00023237"/>
    </source>
</evidence>
<dbReference type="KEGG" id="cmb:CSW64_16495"/>
<evidence type="ECO:0000256" key="4">
    <source>
        <dbReference type="SAM" id="MobiDB-lite"/>
    </source>
</evidence>
<feature type="chain" id="PRO_5013796818" evidence="5">
    <location>
        <begin position="22"/>
        <end position="726"/>
    </location>
</feature>
<gene>
    <name evidence="6" type="ORF">CSW64_16495</name>
</gene>
<dbReference type="InterPro" id="IPR036942">
    <property type="entry name" value="Beta-barrel_TonB_sf"/>
</dbReference>
<evidence type="ECO:0000256" key="5">
    <source>
        <dbReference type="SAM" id="SignalP"/>
    </source>
</evidence>
<dbReference type="GO" id="GO:0009279">
    <property type="term" value="C:cell outer membrane"/>
    <property type="evidence" value="ECO:0007669"/>
    <property type="project" value="UniProtKB-SubCell"/>
</dbReference>
<dbReference type="AlphaFoldDB" id="A0A2D2B0W0"/>
<keyword evidence="6" id="KW-0675">Receptor</keyword>
<keyword evidence="2" id="KW-0472">Membrane</keyword>
<reference evidence="6 7" key="1">
    <citation type="submission" date="2017-10" db="EMBL/GenBank/DDBJ databases">
        <title>Genome sequence of Caulobacter mirabilis FWC38.</title>
        <authorList>
            <person name="Fiebig A."/>
            <person name="Crosson S."/>
        </authorList>
    </citation>
    <scope>NUCLEOTIDE SEQUENCE [LARGE SCALE GENOMIC DNA]</scope>
    <source>
        <strain evidence="6 7">FWC 38</strain>
    </source>
</reference>
<evidence type="ECO:0000313" key="7">
    <source>
        <dbReference type="Proteomes" id="UP000228945"/>
    </source>
</evidence>
<comment type="subcellular location">
    <subcellularLocation>
        <location evidence="1">Cell outer membrane</location>
    </subcellularLocation>
</comment>
<keyword evidence="3" id="KW-0998">Cell outer membrane</keyword>
<feature type="region of interest" description="Disordered" evidence="4">
    <location>
        <begin position="191"/>
        <end position="210"/>
    </location>
</feature>
<keyword evidence="7" id="KW-1185">Reference proteome</keyword>
<dbReference type="Proteomes" id="UP000228945">
    <property type="component" value="Chromosome"/>
</dbReference>